<comment type="caution">
    <text evidence="1">The sequence shown here is derived from an EMBL/GenBank/DDBJ whole genome shotgun (WGS) entry which is preliminary data.</text>
</comment>
<accession>A0A8B5Y7Q4</accession>
<proteinExistence type="predicted"/>
<evidence type="ECO:0000313" key="1">
    <source>
        <dbReference type="EMBL" id="TWL22363.1"/>
    </source>
</evidence>
<name>A0A8B5Y7Q4_BACLI</name>
<gene>
    <name evidence="1" type="ORF">CHCC16736_3832</name>
</gene>
<sequence>MTLPANAKTSSVEDANKALEEAVKDVNKQLEKGVMTQLRILN</sequence>
<organism evidence="1 2">
    <name type="scientific">Bacillus licheniformis</name>
    <dbReference type="NCBI Taxonomy" id="1402"/>
    <lineage>
        <taxon>Bacteria</taxon>
        <taxon>Bacillati</taxon>
        <taxon>Bacillota</taxon>
        <taxon>Bacilli</taxon>
        <taxon>Bacillales</taxon>
        <taxon>Bacillaceae</taxon>
        <taxon>Bacillus</taxon>
    </lineage>
</organism>
<dbReference type="AlphaFoldDB" id="A0A8B5Y7Q4"/>
<reference evidence="1 2" key="1">
    <citation type="submission" date="2019-06" db="EMBL/GenBank/DDBJ databases">
        <title>Genome sequence analysis of &gt;100 Bacillus licheniformis strains suggests intrinsic resistance to this species.</title>
        <authorList>
            <person name="Wels M."/>
            <person name="Siezen R.J."/>
            <person name="Johansen E."/>
            <person name="Stuer-Lauridsen B."/>
            <person name="Bjerre K."/>
            <person name="Nielsen B.K.K."/>
        </authorList>
    </citation>
    <scope>NUCLEOTIDE SEQUENCE [LARGE SCALE GENOMIC DNA]</scope>
    <source>
        <strain evidence="1 2">BAC-16736</strain>
    </source>
</reference>
<protein>
    <submittedName>
        <fullName evidence="1">Uncharacterized protein</fullName>
    </submittedName>
</protein>
<evidence type="ECO:0000313" key="2">
    <source>
        <dbReference type="Proteomes" id="UP000435910"/>
    </source>
</evidence>
<dbReference type="Proteomes" id="UP000435910">
    <property type="component" value="Unassembled WGS sequence"/>
</dbReference>
<dbReference type="EMBL" id="NILC01000029">
    <property type="protein sequence ID" value="TWL22363.1"/>
    <property type="molecule type" value="Genomic_DNA"/>
</dbReference>